<name>A0AA39R1W4_9LECA</name>
<evidence type="ECO:0000313" key="2">
    <source>
        <dbReference type="EMBL" id="KAK0511896.1"/>
    </source>
</evidence>
<accession>A0AA39R1W4</accession>
<dbReference type="EMBL" id="JAFEKC020000012">
    <property type="protein sequence ID" value="KAK0511896.1"/>
    <property type="molecule type" value="Genomic_DNA"/>
</dbReference>
<feature type="compositionally biased region" description="Low complexity" evidence="1">
    <location>
        <begin position="403"/>
        <end position="420"/>
    </location>
</feature>
<feature type="region of interest" description="Disordered" evidence="1">
    <location>
        <begin position="403"/>
        <end position="427"/>
    </location>
</feature>
<sequence length="667" mass="73293">MANLESATTGSLAEHDIILSISEEAINRQFQLLYNKPIHTDKSLPPPSGTKLPSGAVTAPAQFLINHELRIYRQYTNKAKQLAFDNKTGIFAHIKSPKISLQTDEVNTAIITFEFVRVEGAAAPNSEFRSWVGAPPDMEVVAQPINGWTMSWKVRIGEHKFGNIEKDLVQPAQDNSKPIVTHPNTVEALKAVDPREFTVASIFCVFEDGLIANSFTILNEKGEKSDQNTNDFMLLISHYFHDLQQAGQIGAPTPDNPYVLGYGLSQKVPDLKQVNPDATPDSTPKYFIPKGYQMTVTPGYTWSGAQRQDSKYTRGTLNFCLFTFREDNDPNPVRKPEKTIVAQNANSGKLSQTLFDLTKTSENDGVIGFAEDLIWAKFFGPLLANAYHIDVIEAQKKLDSGSMTASSSSWASGTPAGSPPTYVRSSTVELDGKKSNTILDDNLKTHGESKTTISWTSDLLTNPNVGNKDAVRKVYLTVENTIKTDHKFVDVGLFTDDTYESHFDVAMKYVWEISAGKAGVIDIKKLESQSKVPATDSDGKIKWTREARNGRYGAFITQNNDKNMVWEVLKAIGTQGQSLLASTMIEMVQSIAAAGFANIFGETLVNNSKTDFDSIKNKVIMPAGNVFNYAGVDIDSQGNLFVHISFALGAEGVNQTKDPKNQTGMTG</sequence>
<keyword evidence="3" id="KW-1185">Reference proteome</keyword>
<organism evidence="2 3">
    <name type="scientific">Cladonia borealis</name>
    <dbReference type="NCBI Taxonomy" id="184061"/>
    <lineage>
        <taxon>Eukaryota</taxon>
        <taxon>Fungi</taxon>
        <taxon>Dikarya</taxon>
        <taxon>Ascomycota</taxon>
        <taxon>Pezizomycotina</taxon>
        <taxon>Lecanoromycetes</taxon>
        <taxon>OSLEUM clade</taxon>
        <taxon>Lecanoromycetidae</taxon>
        <taxon>Lecanorales</taxon>
        <taxon>Lecanorineae</taxon>
        <taxon>Cladoniaceae</taxon>
        <taxon>Cladonia</taxon>
    </lineage>
</organism>
<comment type="caution">
    <text evidence="2">The sequence shown here is derived from an EMBL/GenBank/DDBJ whole genome shotgun (WGS) entry which is preliminary data.</text>
</comment>
<dbReference type="Proteomes" id="UP001166286">
    <property type="component" value="Unassembled WGS sequence"/>
</dbReference>
<gene>
    <name evidence="2" type="ORF">JMJ35_005746</name>
</gene>
<dbReference type="AlphaFoldDB" id="A0AA39R1W4"/>
<proteinExistence type="predicted"/>
<evidence type="ECO:0000313" key="3">
    <source>
        <dbReference type="Proteomes" id="UP001166286"/>
    </source>
</evidence>
<reference evidence="2" key="1">
    <citation type="submission" date="2023-03" db="EMBL/GenBank/DDBJ databases">
        <title>Complete genome of Cladonia borealis.</title>
        <authorList>
            <person name="Park H."/>
        </authorList>
    </citation>
    <scope>NUCLEOTIDE SEQUENCE</scope>
    <source>
        <strain evidence="2">ANT050790</strain>
    </source>
</reference>
<protein>
    <submittedName>
        <fullName evidence="2">Uncharacterized protein</fullName>
    </submittedName>
</protein>
<evidence type="ECO:0000256" key="1">
    <source>
        <dbReference type="SAM" id="MobiDB-lite"/>
    </source>
</evidence>